<organism evidence="4 5">
    <name type="scientific">Uliginosibacterium sediminicola</name>
    <dbReference type="NCBI Taxonomy" id="2024550"/>
    <lineage>
        <taxon>Bacteria</taxon>
        <taxon>Pseudomonadati</taxon>
        <taxon>Pseudomonadota</taxon>
        <taxon>Betaproteobacteria</taxon>
        <taxon>Rhodocyclales</taxon>
        <taxon>Zoogloeaceae</taxon>
        <taxon>Uliginosibacterium</taxon>
    </lineage>
</organism>
<reference evidence="4 5" key="1">
    <citation type="journal article" date="2018" name="Int. J. Syst. Evol. Microbiol.">
        <title>Uliginosibacterium sediminicola sp. nov., isolated from freshwater sediment.</title>
        <authorList>
            <person name="Hwang W.M."/>
            <person name="Kim S.M."/>
            <person name="Kang K."/>
            <person name="Ahn T.Y."/>
        </authorList>
    </citation>
    <scope>NUCLEOTIDE SEQUENCE [LARGE SCALE GENOMIC DNA]</scope>
    <source>
        <strain evidence="4 5">M1-21</strain>
    </source>
</reference>
<keyword evidence="1" id="KW-0547">Nucleotide-binding</keyword>
<evidence type="ECO:0000256" key="3">
    <source>
        <dbReference type="ARBA" id="ARBA00024247"/>
    </source>
</evidence>
<dbReference type="Pfam" id="PF02597">
    <property type="entry name" value="ThiS"/>
    <property type="match status" value="1"/>
</dbReference>
<dbReference type="InterPro" id="IPR012675">
    <property type="entry name" value="Beta-grasp_dom_sf"/>
</dbReference>
<dbReference type="PANTHER" id="PTHR33359">
    <property type="entry name" value="MOLYBDOPTERIN SYNTHASE SULFUR CARRIER SUBUNIT"/>
    <property type="match status" value="1"/>
</dbReference>
<keyword evidence="5" id="KW-1185">Reference proteome</keyword>
<comment type="similarity">
    <text evidence="2">Belongs to the MoaD family.</text>
</comment>
<dbReference type="CDD" id="cd00754">
    <property type="entry name" value="Ubl_MoaD"/>
    <property type="match status" value="1"/>
</dbReference>
<dbReference type="Proteomes" id="UP001410394">
    <property type="component" value="Unassembled WGS sequence"/>
</dbReference>
<dbReference type="Gene3D" id="3.10.20.30">
    <property type="match status" value="1"/>
</dbReference>
<evidence type="ECO:0000256" key="2">
    <source>
        <dbReference type="ARBA" id="ARBA00024200"/>
    </source>
</evidence>
<protein>
    <recommendedName>
        <fullName evidence="3">Molybdopterin synthase sulfur carrier subunit</fullName>
    </recommendedName>
</protein>
<dbReference type="InterPro" id="IPR016155">
    <property type="entry name" value="Mopterin_synth/thiamin_S_b"/>
</dbReference>
<evidence type="ECO:0000313" key="4">
    <source>
        <dbReference type="EMBL" id="MEN3067634.1"/>
    </source>
</evidence>
<sequence length="82" mass="8644">MSLNLLYFASLREALGVERENLPLPAEATIAGVRALLVARGGEWQRLASPRIRAALNQALAGEDAALKAGDELAFFPPVTGG</sequence>
<accession>A0ABU9YV96</accession>
<dbReference type="PANTHER" id="PTHR33359:SF1">
    <property type="entry name" value="MOLYBDOPTERIN SYNTHASE SULFUR CARRIER SUBUNIT"/>
    <property type="match status" value="1"/>
</dbReference>
<dbReference type="EMBL" id="JBDIVE010000002">
    <property type="protein sequence ID" value="MEN3067634.1"/>
    <property type="molecule type" value="Genomic_DNA"/>
</dbReference>
<name>A0ABU9YV96_9RHOO</name>
<proteinExistence type="inferred from homology"/>
<evidence type="ECO:0000256" key="1">
    <source>
        <dbReference type="ARBA" id="ARBA00022741"/>
    </source>
</evidence>
<dbReference type="RefSeq" id="WP_345918404.1">
    <property type="nucleotide sequence ID" value="NZ_JBDIVE010000002.1"/>
</dbReference>
<dbReference type="InterPro" id="IPR003749">
    <property type="entry name" value="ThiS/MoaD-like"/>
</dbReference>
<gene>
    <name evidence="4" type="primary">moaD</name>
    <name evidence="4" type="ORF">ABDB84_04020</name>
</gene>
<dbReference type="NCBIfam" id="TIGR01682">
    <property type="entry name" value="moaD"/>
    <property type="match status" value="1"/>
</dbReference>
<dbReference type="InterPro" id="IPR044672">
    <property type="entry name" value="MOCS2A"/>
</dbReference>
<comment type="caution">
    <text evidence="4">The sequence shown here is derived from an EMBL/GenBank/DDBJ whole genome shotgun (WGS) entry which is preliminary data.</text>
</comment>
<dbReference type="SUPFAM" id="SSF54285">
    <property type="entry name" value="MoaD/ThiS"/>
    <property type="match status" value="1"/>
</dbReference>
<evidence type="ECO:0000313" key="5">
    <source>
        <dbReference type="Proteomes" id="UP001410394"/>
    </source>
</evidence>